<dbReference type="GO" id="GO:0005975">
    <property type="term" value="P:carbohydrate metabolic process"/>
    <property type="evidence" value="ECO:0007669"/>
    <property type="project" value="InterPro"/>
</dbReference>
<feature type="compositionally biased region" description="Basic and acidic residues" evidence="3">
    <location>
        <begin position="73"/>
        <end position="83"/>
    </location>
</feature>
<feature type="region of interest" description="Disordered" evidence="3">
    <location>
        <begin position="278"/>
        <end position="336"/>
    </location>
</feature>
<dbReference type="Gene3D" id="2.70.98.40">
    <property type="entry name" value="Glycoside hydrolase, family 65, N-terminal domain"/>
    <property type="match status" value="1"/>
</dbReference>
<dbReference type="Pfam" id="PF03636">
    <property type="entry name" value="Glyco_hydro_65N"/>
    <property type="match status" value="1"/>
</dbReference>
<evidence type="ECO:0000256" key="3">
    <source>
        <dbReference type="SAM" id="MobiDB-lite"/>
    </source>
</evidence>
<dbReference type="InterPro" id="IPR005196">
    <property type="entry name" value="Glyco_hydro_65_N"/>
</dbReference>
<dbReference type="GO" id="GO:0030246">
    <property type="term" value="F:carbohydrate binding"/>
    <property type="evidence" value="ECO:0007669"/>
    <property type="project" value="InterPro"/>
</dbReference>
<dbReference type="Gene3D" id="1.10.150.240">
    <property type="entry name" value="Putative phosphatase, domain 2"/>
    <property type="match status" value="1"/>
</dbReference>
<keyword evidence="7" id="KW-0326">Glycosidase</keyword>
<feature type="compositionally biased region" description="Polar residues" evidence="3">
    <location>
        <begin position="282"/>
        <end position="296"/>
    </location>
</feature>
<evidence type="ECO:0000313" key="8">
    <source>
        <dbReference type="Proteomes" id="UP000284403"/>
    </source>
</evidence>
<dbReference type="InterPro" id="IPR037018">
    <property type="entry name" value="GH65_N"/>
</dbReference>
<dbReference type="InterPro" id="IPR005194">
    <property type="entry name" value="Glyco_hydro_65_C"/>
</dbReference>
<gene>
    <name evidence="7" type="ORF">Tco025E_00670</name>
</gene>
<feature type="compositionally biased region" description="Pro residues" evidence="3">
    <location>
        <begin position="310"/>
        <end position="328"/>
    </location>
</feature>
<dbReference type="InterPro" id="IPR008928">
    <property type="entry name" value="6-hairpin_glycosidase_sf"/>
</dbReference>
<dbReference type="PANTHER" id="PTHR11051:SF8">
    <property type="entry name" value="PROTEIN-GLUCOSYLGALACTOSYLHYDROXYLYSINE GLUCOSIDASE"/>
    <property type="match status" value="1"/>
</dbReference>
<organism evidence="7 8">
    <name type="scientific">Trypanosoma conorhini</name>
    <dbReference type="NCBI Taxonomy" id="83891"/>
    <lineage>
        <taxon>Eukaryota</taxon>
        <taxon>Discoba</taxon>
        <taxon>Euglenozoa</taxon>
        <taxon>Kinetoplastea</taxon>
        <taxon>Metakinetoplastina</taxon>
        <taxon>Trypanosomatida</taxon>
        <taxon>Trypanosomatidae</taxon>
        <taxon>Trypanosoma</taxon>
    </lineage>
</organism>
<dbReference type="InterPro" id="IPR023198">
    <property type="entry name" value="PGP-like_dom2"/>
</dbReference>
<keyword evidence="7" id="KW-0378">Hydrolase</keyword>
<dbReference type="SUPFAM" id="SSF48208">
    <property type="entry name" value="Six-hairpin glycosidases"/>
    <property type="match status" value="1"/>
</dbReference>
<dbReference type="InterPro" id="IPR011013">
    <property type="entry name" value="Gal_mutarotase_sf_dom"/>
</dbReference>
<comment type="similarity">
    <text evidence="2">Belongs to the glycosyl hydrolase 65 family.</text>
</comment>
<sequence>MGSPPSPTELGQRLVCEPWEFIETTLPQGGNVAISESLFSVGNGHVSVRGYAEEAEAAAPYGRNANQNHKGGRRSEDKGERATPAEGAQSPAHEFRGTYINGVYEERLLAQNHRRFTVGTCARECFLIRVPDTFCIDVFVGSEHVNAATGAILSHRRVLDLRTGELRRRFVWQSTNHGREVTIESSRFVSLSRKSIAALRLYVTAKNVSNTDIRVVSRTMVTADVQKHLKLENIVARHTLIEASTAVSARTRNSCKRLVVAATEACCTVSIDPGSSPRANFCGTSSTTPPASTQGEGSLAGTARFDLTPPSAPQPLPLPQPQPQPQPLPQQQQQQKSFTILAPKCAETIESAETIYTSVISESTMLEITKYVAFLSDEDAAPEDMCDLAILKSREAAGVTYDAMLEENRNLVENFWEVADVRVRTDNPSMQGALRFNLLHLYMSLSRAYVVESPPRGLMNEIDAGLHQWDVDAIVIPFFSHIHPKTARALLQFRIDTLPQARNIAADMDLPRGALYPLRTVSGGENSPLPFCAAFLYSNAVIAYAIRRYILATNDTALLLQGGADVVFSTVLIWLIWGTWDKGQFHIRSVGGPDEYSGLSDNNLFTNLMAQNHMQWAVQLALELQEKHPQEWEGLKERCQITDEDLRMLERAASKMVILFDAKNRVHPGDQFFMRKKKWGFCDVKKKRGFLIQTFDPSVIYRHQVCWTPDVVLASVLLPETFTADELRADYSFYEPITSNDSSLNPMIFSVVASQLGMIDKAMLHFNRALFVDIDNVIDNTGRGLHSVAEAGSWWCFAAGFGGMRILRGVLHFNPILPDEWEEYQFAVRHSGCLVRVHVARRVVTYKVVEGLDGDSKLLIIHSDTNRIHLQLGIPASVRLYRDVHVFDFDCVVFDMDSIIQDVEDYHYEAWKKALEPFLREAVGHSFMLTGELYLAYLKHDRPLPALQRFLAKQGVMDVALGDPEDSMEQNTIHGLFRRKQGYFRQCVRYRGLRPREGIIDVLSELRQSGISVGCVTVSKNGHWLLNEASQGVLMLDGCLDGGDGEKMGLRWRPEMDYFSSMCKQLNASPSRTVIVMDGIDGFSKSALEQFKMIVDVAKDPEPVTLSIPCTNISKLSELTLTLLDEKTASDYSIYGRGATSQRGYPRSSNDIWASFGGGTLKT</sequence>
<dbReference type="PANTHER" id="PTHR11051">
    <property type="entry name" value="GLYCOSYL HYDROLASE-RELATED"/>
    <property type="match status" value="1"/>
</dbReference>
<protein>
    <submittedName>
        <fullName evidence="7">Putative glycosyl hydrolase</fullName>
        <ecNumber evidence="7">3.2.1.28</ecNumber>
    </submittedName>
</protein>
<keyword evidence="8" id="KW-1185">Reference proteome</keyword>
<feature type="domain" description="Glycoside hydrolase family 65 C-terminal" evidence="5">
    <location>
        <begin position="804"/>
        <end position="853"/>
    </location>
</feature>
<dbReference type="Proteomes" id="UP000284403">
    <property type="component" value="Unassembled WGS sequence"/>
</dbReference>
<dbReference type="InterPro" id="IPR023214">
    <property type="entry name" value="HAD_sf"/>
</dbReference>
<dbReference type="Pfam" id="PF03633">
    <property type="entry name" value="Glyco_hydro_65C"/>
    <property type="match status" value="1"/>
</dbReference>
<evidence type="ECO:0000313" key="7">
    <source>
        <dbReference type="EMBL" id="RNF27116.1"/>
    </source>
</evidence>
<dbReference type="Gene3D" id="1.50.10.10">
    <property type="match status" value="1"/>
</dbReference>
<dbReference type="EC" id="3.2.1.28" evidence="7"/>
<dbReference type="GeneID" id="40314281"/>
<reference evidence="7 8" key="1">
    <citation type="journal article" date="2018" name="BMC Genomics">
        <title>Genomic comparison of Trypanosoma conorhini and Trypanosoma rangeli to Trypanosoma cruzi strains of high and low virulence.</title>
        <authorList>
            <person name="Bradwell K.R."/>
            <person name="Koparde V.N."/>
            <person name="Matveyev A.V."/>
            <person name="Serrano M.G."/>
            <person name="Alves J.M."/>
            <person name="Parikh H."/>
            <person name="Huang B."/>
            <person name="Lee V."/>
            <person name="Espinosa-Alvarez O."/>
            <person name="Ortiz P.A."/>
            <person name="Costa-Martins A.G."/>
            <person name="Teixeira M.M."/>
            <person name="Buck G.A."/>
        </authorList>
    </citation>
    <scope>NUCLEOTIDE SEQUENCE [LARGE SCALE GENOMIC DNA]</scope>
    <source>
        <strain evidence="7 8">025E</strain>
    </source>
</reference>
<dbReference type="Pfam" id="PF00702">
    <property type="entry name" value="Hydrolase"/>
    <property type="match status" value="1"/>
</dbReference>
<dbReference type="GO" id="GO:0004555">
    <property type="term" value="F:alpha,alpha-trehalase activity"/>
    <property type="evidence" value="ECO:0007669"/>
    <property type="project" value="UniProtKB-EC"/>
</dbReference>
<comment type="caution">
    <text evidence="7">The sequence shown here is derived from an EMBL/GenBank/DDBJ whole genome shotgun (WGS) entry which is preliminary data.</text>
</comment>
<proteinExistence type="inferred from homology"/>
<dbReference type="SUPFAM" id="SSF74650">
    <property type="entry name" value="Galactose mutarotase-like"/>
    <property type="match status" value="1"/>
</dbReference>
<dbReference type="Gene3D" id="2.60.420.10">
    <property type="entry name" value="Maltose phosphorylase, domain 3"/>
    <property type="match status" value="1"/>
</dbReference>
<name>A0A3R7N8C5_9TRYP</name>
<feature type="domain" description="Glycoside hydrolase family 65 central catalytic" evidence="4">
    <location>
        <begin position="435"/>
        <end position="794"/>
    </location>
</feature>
<evidence type="ECO:0000256" key="2">
    <source>
        <dbReference type="ARBA" id="ARBA00006768"/>
    </source>
</evidence>
<accession>A0A3R7N8C5</accession>
<dbReference type="OrthoDB" id="200349at2759"/>
<dbReference type="Pfam" id="PF03632">
    <property type="entry name" value="Glyco_hydro_65m"/>
    <property type="match status" value="1"/>
</dbReference>
<evidence type="ECO:0000259" key="5">
    <source>
        <dbReference type="Pfam" id="PF03633"/>
    </source>
</evidence>
<evidence type="ECO:0000259" key="6">
    <source>
        <dbReference type="Pfam" id="PF03636"/>
    </source>
</evidence>
<dbReference type="EMBL" id="MKKU01000016">
    <property type="protein sequence ID" value="RNF27116.1"/>
    <property type="molecule type" value="Genomic_DNA"/>
</dbReference>
<dbReference type="Gene3D" id="3.40.50.1000">
    <property type="entry name" value="HAD superfamily/HAD-like"/>
    <property type="match status" value="1"/>
</dbReference>
<dbReference type="SUPFAM" id="SSF56784">
    <property type="entry name" value="HAD-like"/>
    <property type="match status" value="1"/>
</dbReference>
<feature type="region of interest" description="Disordered" evidence="3">
    <location>
        <begin position="59"/>
        <end position="92"/>
    </location>
</feature>
<dbReference type="AlphaFoldDB" id="A0A3R7N8C5"/>
<evidence type="ECO:0000256" key="1">
    <source>
        <dbReference type="ARBA" id="ARBA00001576"/>
    </source>
</evidence>
<feature type="domain" description="Glycoside hydrolase family 65 N-terminal" evidence="6">
    <location>
        <begin position="33"/>
        <end position="263"/>
    </location>
</feature>
<dbReference type="RefSeq" id="XP_029232322.1">
    <property type="nucleotide sequence ID" value="XM_029367610.1"/>
</dbReference>
<dbReference type="InterPro" id="IPR005195">
    <property type="entry name" value="Glyco_hydro_65_M"/>
</dbReference>
<dbReference type="InterPro" id="IPR036412">
    <property type="entry name" value="HAD-like_sf"/>
</dbReference>
<dbReference type="InterPro" id="IPR012341">
    <property type="entry name" value="6hp_glycosidase-like_sf"/>
</dbReference>
<evidence type="ECO:0000259" key="4">
    <source>
        <dbReference type="Pfam" id="PF03632"/>
    </source>
</evidence>
<comment type="catalytic activity">
    <reaction evidence="1">
        <text>alpha,alpha-trehalose + H2O = alpha-D-glucose + beta-D-glucose</text>
        <dbReference type="Rhea" id="RHEA:32675"/>
        <dbReference type="ChEBI" id="CHEBI:15377"/>
        <dbReference type="ChEBI" id="CHEBI:15903"/>
        <dbReference type="ChEBI" id="CHEBI:16551"/>
        <dbReference type="ChEBI" id="CHEBI:17925"/>
        <dbReference type="EC" id="3.2.1.28"/>
    </reaction>
</comment>